<reference evidence="9" key="1">
    <citation type="journal article" date="2019" name="Curr. Biol.">
        <title>Genome Sequence of Striga asiatica Provides Insight into the Evolution of Plant Parasitism.</title>
        <authorList>
            <person name="Yoshida S."/>
            <person name="Kim S."/>
            <person name="Wafula E.K."/>
            <person name="Tanskanen J."/>
            <person name="Kim Y.M."/>
            <person name="Honaas L."/>
            <person name="Yang Z."/>
            <person name="Spallek T."/>
            <person name="Conn C.E."/>
            <person name="Ichihashi Y."/>
            <person name="Cheong K."/>
            <person name="Cui S."/>
            <person name="Der J.P."/>
            <person name="Gundlach H."/>
            <person name="Jiao Y."/>
            <person name="Hori C."/>
            <person name="Ishida J.K."/>
            <person name="Kasahara H."/>
            <person name="Kiba T."/>
            <person name="Kim M.S."/>
            <person name="Koo N."/>
            <person name="Laohavisit A."/>
            <person name="Lee Y.H."/>
            <person name="Lumba S."/>
            <person name="McCourt P."/>
            <person name="Mortimer J.C."/>
            <person name="Mutuku J.M."/>
            <person name="Nomura T."/>
            <person name="Sasaki-Sekimoto Y."/>
            <person name="Seto Y."/>
            <person name="Wang Y."/>
            <person name="Wakatake T."/>
            <person name="Sakakibara H."/>
            <person name="Demura T."/>
            <person name="Yamaguchi S."/>
            <person name="Yoneyama K."/>
            <person name="Manabe R.I."/>
            <person name="Nelson D.C."/>
            <person name="Schulman A.H."/>
            <person name="Timko M.P."/>
            <person name="dePamphilis C.W."/>
            <person name="Choi D."/>
            <person name="Shirasu K."/>
        </authorList>
    </citation>
    <scope>NUCLEOTIDE SEQUENCE [LARGE SCALE GENOMIC DNA]</scope>
    <source>
        <strain evidence="9">cv. UVA1</strain>
    </source>
</reference>
<keyword evidence="9" id="KW-1185">Reference proteome</keyword>
<feature type="region of interest" description="Disordered" evidence="6">
    <location>
        <begin position="61"/>
        <end position="81"/>
    </location>
</feature>
<keyword evidence="2 8" id="KW-0328">Glycosyltransferase</keyword>
<dbReference type="Pfam" id="PF02485">
    <property type="entry name" value="Branch"/>
    <property type="match status" value="1"/>
</dbReference>
<dbReference type="AlphaFoldDB" id="A0A5A7PAY8"/>
<evidence type="ECO:0000313" key="9">
    <source>
        <dbReference type="Proteomes" id="UP000325081"/>
    </source>
</evidence>
<keyword evidence="3 8" id="KW-0808">Transferase</keyword>
<proteinExistence type="predicted"/>
<protein>
    <submittedName>
        <fullName evidence="8">Core-2/I-branching beta-1,6-N-acetylglucosaminyltransferase family protein</fullName>
    </submittedName>
</protein>
<keyword evidence="5" id="KW-0325">Glycoprotein</keyword>
<comment type="caution">
    <text evidence="8">The sequence shown here is derived from an EMBL/GenBank/DDBJ whole genome shotgun (WGS) entry which is preliminary data.</text>
</comment>
<dbReference type="PANTHER" id="PTHR31042">
    <property type="entry name" value="CORE-2/I-BRANCHING BETA-1,6-N-ACETYLGLUCOSAMINYLTRANSFERASE FAMILY PROTEIN-RELATED"/>
    <property type="match status" value="1"/>
</dbReference>
<gene>
    <name evidence="8" type="ORF">STAS_05794</name>
</gene>
<evidence type="ECO:0000256" key="6">
    <source>
        <dbReference type="SAM" id="MobiDB-lite"/>
    </source>
</evidence>
<evidence type="ECO:0000256" key="4">
    <source>
        <dbReference type="ARBA" id="ARBA00023136"/>
    </source>
</evidence>
<dbReference type="InterPro" id="IPR003406">
    <property type="entry name" value="Glyco_trans_14"/>
</dbReference>
<dbReference type="EMBL" id="BKCP01004294">
    <property type="protein sequence ID" value="GER29900.1"/>
    <property type="molecule type" value="Genomic_DNA"/>
</dbReference>
<evidence type="ECO:0000256" key="3">
    <source>
        <dbReference type="ARBA" id="ARBA00022679"/>
    </source>
</evidence>
<dbReference type="GO" id="GO:0016020">
    <property type="term" value="C:membrane"/>
    <property type="evidence" value="ECO:0007669"/>
    <property type="project" value="UniProtKB-SubCell"/>
</dbReference>
<dbReference type="PANTHER" id="PTHR31042:SF111">
    <property type="entry name" value="CORE-2_I-BRANCHING BETA-1,6-N-ACETYLGLUCOSAMINYLTRANSFERASE FAMILY PROTEIN"/>
    <property type="match status" value="1"/>
</dbReference>
<accession>A0A5A7PAY8</accession>
<feature type="transmembrane region" description="Helical" evidence="7">
    <location>
        <begin position="20"/>
        <end position="39"/>
    </location>
</feature>
<evidence type="ECO:0000256" key="1">
    <source>
        <dbReference type="ARBA" id="ARBA00004606"/>
    </source>
</evidence>
<dbReference type="GO" id="GO:0016757">
    <property type="term" value="F:glycosyltransferase activity"/>
    <property type="evidence" value="ECO:0007669"/>
    <property type="project" value="UniProtKB-KW"/>
</dbReference>
<dbReference type="Proteomes" id="UP000325081">
    <property type="component" value="Unassembled WGS sequence"/>
</dbReference>
<keyword evidence="7" id="KW-1133">Transmembrane helix</keyword>
<dbReference type="OrthoDB" id="191334at2759"/>
<comment type="subcellular location">
    <subcellularLocation>
        <location evidence="1">Membrane</location>
        <topology evidence="1">Single-pass type II membrane protein</topology>
    </subcellularLocation>
</comment>
<evidence type="ECO:0000256" key="2">
    <source>
        <dbReference type="ARBA" id="ARBA00022676"/>
    </source>
</evidence>
<evidence type="ECO:0000256" key="7">
    <source>
        <dbReference type="SAM" id="Phobius"/>
    </source>
</evidence>
<organism evidence="8 9">
    <name type="scientific">Striga asiatica</name>
    <name type="common">Asiatic witchweed</name>
    <name type="synonym">Buchnera asiatica</name>
    <dbReference type="NCBI Taxonomy" id="4170"/>
    <lineage>
        <taxon>Eukaryota</taxon>
        <taxon>Viridiplantae</taxon>
        <taxon>Streptophyta</taxon>
        <taxon>Embryophyta</taxon>
        <taxon>Tracheophyta</taxon>
        <taxon>Spermatophyta</taxon>
        <taxon>Magnoliopsida</taxon>
        <taxon>eudicotyledons</taxon>
        <taxon>Gunneridae</taxon>
        <taxon>Pentapetalae</taxon>
        <taxon>asterids</taxon>
        <taxon>lamiids</taxon>
        <taxon>Lamiales</taxon>
        <taxon>Orobanchaceae</taxon>
        <taxon>Buchnereae</taxon>
        <taxon>Striga</taxon>
    </lineage>
</organism>
<evidence type="ECO:0000313" key="8">
    <source>
        <dbReference type="EMBL" id="GER29900.1"/>
    </source>
</evidence>
<evidence type="ECO:0000256" key="5">
    <source>
        <dbReference type="ARBA" id="ARBA00023180"/>
    </source>
</evidence>
<name>A0A5A7PAY8_STRAF</name>
<sequence length="396" mass="44212">MKSQHPFPAAGKPISATIPLLSQAFFFVFGLTLGIILCFNYRSFSFNLQVTNGQFSIFTSQSIADRPPSPPPPRDPAATADDGWVDFLEPPRVMHGMSDGELMWRASMAPKAAGIGPGRPAKVAFMFLTRGPVVLAPLWEMFFKGHRGKYSIYVHSDPGYNGSEPHGSVFHGRRIDSKEVQWGDANMVDAERRLLAHALLDVSNQRFVLLSESCVPLHNFSTIYSYLLNSNQTFVESYDLPGPVGRGRYSPDMSPTILLSDWRKGSQWFVSDRHLALEVVSDSTYFPAFKNYCKGGCYADEHYLPTLVGLLPGGFAARNANRTLTWVDWARGGPHPTKFIRTDVGPRFLEWLRGGGGKTCGPEKMMGPCYLFARKFTPDALDRLMRFAPQVMYFDT</sequence>
<keyword evidence="4 7" id="KW-0472">Membrane</keyword>
<keyword evidence="7" id="KW-0812">Transmembrane</keyword>
<dbReference type="InterPro" id="IPR044174">
    <property type="entry name" value="BC10-like"/>
</dbReference>